<feature type="domain" description="PRC-barrel" evidence="1">
    <location>
        <begin position="24"/>
        <end position="100"/>
    </location>
</feature>
<dbReference type="Pfam" id="PF05239">
    <property type="entry name" value="PRC"/>
    <property type="match status" value="1"/>
</dbReference>
<dbReference type="EMBL" id="CAJNAP010000034">
    <property type="protein sequence ID" value="CAE6512231.1"/>
    <property type="molecule type" value="Genomic_DNA"/>
</dbReference>
<dbReference type="PANTHER" id="PTHR36505:SF1">
    <property type="entry name" value="BLR1072 PROTEIN"/>
    <property type="match status" value="1"/>
</dbReference>
<evidence type="ECO:0000259" key="1">
    <source>
        <dbReference type="Pfam" id="PF05239"/>
    </source>
</evidence>
<dbReference type="AlphaFoldDB" id="A0A8H8Z176"/>
<dbReference type="Proteomes" id="UP000601736">
    <property type="component" value="Unassembled WGS sequence"/>
</dbReference>
<reference evidence="2" key="1">
    <citation type="submission" date="2021-02" db="EMBL/GenBank/DDBJ databases">
        <authorList>
            <person name="Han P."/>
        </authorList>
    </citation>
    <scope>NUCLEOTIDE SEQUENCE</scope>
    <source>
        <strain evidence="2">Nitrosomonas nitrosa 18-3D</strain>
    </source>
</reference>
<dbReference type="RefSeq" id="WP_204800188.1">
    <property type="nucleotide sequence ID" value="NZ_CAJNAP010000034.1"/>
</dbReference>
<evidence type="ECO:0000313" key="2">
    <source>
        <dbReference type="EMBL" id="CAE6512231.1"/>
    </source>
</evidence>
<dbReference type="InterPro" id="IPR027275">
    <property type="entry name" value="PRC-brl_dom"/>
</dbReference>
<gene>
    <name evidence="2" type="ORF">NMYAN_40087</name>
</gene>
<protein>
    <submittedName>
        <fullName evidence="2">PRC-barrel domain protein</fullName>
    </submittedName>
</protein>
<accession>A0A8H8Z176</accession>
<dbReference type="InterPro" id="IPR011033">
    <property type="entry name" value="PRC_barrel-like_sf"/>
</dbReference>
<comment type="caution">
    <text evidence="2">The sequence shown here is derived from an EMBL/GenBank/DDBJ whole genome shotgun (WGS) entry which is preliminary data.</text>
</comment>
<evidence type="ECO:0000313" key="3">
    <source>
        <dbReference type="Proteomes" id="UP000601736"/>
    </source>
</evidence>
<dbReference type="SUPFAM" id="SSF50346">
    <property type="entry name" value="PRC-barrel domain"/>
    <property type="match status" value="1"/>
</dbReference>
<proteinExistence type="predicted"/>
<name>A0A8H8Z176_9PROT</name>
<dbReference type="PANTHER" id="PTHR36505">
    <property type="entry name" value="BLR1072 PROTEIN"/>
    <property type="match status" value="1"/>
</dbReference>
<organism evidence="2 3">
    <name type="scientific">Nitrosomonas nitrosa</name>
    <dbReference type="NCBI Taxonomy" id="52442"/>
    <lineage>
        <taxon>Bacteria</taxon>
        <taxon>Pseudomonadati</taxon>
        <taxon>Pseudomonadota</taxon>
        <taxon>Betaproteobacteria</taxon>
        <taxon>Nitrosomonadales</taxon>
        <taxon>Nitrosomonadaceae</taxon>
        <taxon>Nitrosomonas</taxon>
    </lineage>
</organism>
<sequence length="132" mass="14675">MNYEDRVNHDNYKGDNQNIGTRLMSAKTLVGNEVCNHSGDSLGDIKEIMLDTGTGKVCYAVLSYGGVFGVGSKLFAVPWSALKLNSEEKTFVLNIDKDNLKNAPGFDKDNWPDMADKSWESEIHTYYGTSKQ</sequence>
<dbReference type="Gene3D" id="2.30.30.240">
    <property type="entry name" value="PRC-barrel domain"/>
    <property type="match status" value="1"/>
</dbReference>